<dbReference type="AlphaFoldDB" id="A0A2N1PIW3"/>
<evidence type="ECO:0008006" key="5">
    <source>
        <dbReference type="Google" id="ProtNLM"/>
    </source>
</evidence>
<protein>
    <recommendedName>
        <fullName evidence="5">VCBS repeat-containing protein</fullName>
    </recommendedName>
</protein>
<evidence type="ECO:0000313" key="4">
    <source>
        <dbReference type="Proteomes" id="UP000233256"/>
    </source>
</evidence>
<feature type="compositionally biased region" description="Low complexity" evidence="1">
    <location>
        <begin position="330"/>
        <end position="342"/>
    </location>
</feature>
<feature type="region of interest" description="Disordered" evidence="1">
    <location>
        <begin position="326"/>
        <end position="345"/>
    </location>
</feature>
<accession>A0A2N1PIW3</accession>
<name>A0A2N1PIW3_9BACT</name>
<keyword evidence="2" id="KW-1133">Transmembrane helix</keyword>
<dbReference type="InterPro" id="IPR028994">
    <property type="entry name" value="Integrin_alpha_N"/>
</dbReference>
<sequence>MFIKNMLTVKLLNGKLINGKLLNGEEFTGKVFAGKVLANKKICILLLSILLLICSALPDIALAVRADRPQNDFLPKVPAAASEYPRGGQFTKGGQNNFGKPSLRSPGKDTGQKFYADGSSSDDHRIQSQYVRFLCNILTTERISHEQISHEQINSEPINDANLGATFGMDGEAGKTTIDSATGHAAGAHAASAPFRAKPLRRRDRDNETQDMLIQFSPLKILSGDLPSDTNQLQMKVDSKAIEQKLKSAIDPTGNKMAGLLKVNTEDFRPHPGSVCLPSPPSCGLALITISYPEYRITSCNGLPEKVSAILQNSKYLNGRKSLMPATENPAAASPAVDSPAAETPSSEFTSELKILKSIRKDFYCNELEIQDFNGDGLPELAMKIRDSIKFIDRDMNPVSRDSLENASGRTIQINWMEKNNSNKNSDNKSNDSSENLIVDGFLILGDGRTVEPNVSNFWKADLDGDGVREIIIAQTNPTISCVGPTLVRIFSQNGEKIWTHTFPTWISCIATGDITGDSAEEIIFSLHYTDPIVIVGKE</sequence>
<feature type="transmembrane region" description="Helical" evidence="2">
    <location>
        <begin position="42"/>
        <end position="64"/>
    </location>
</feature>
<dbReference type="EMBL" id="PGXC01000056">
    <property type="protein sequence ID" value="PKK88250.1"/>
    <property type="molecule type" value="Genomic_DNA"/>
</dbReference>
<organism evidence="3 4">
    <name type="scientific">Candidatus Wallbacteria bacterium HGW-Wallbacteria-1</name>
    <dbReference type="NCBI Taxonomy" id="2013854"/>
    <lineage>
        <taxon>Bacteria</taxon>
        <taxon>Candidatus Walliibacteriota</taxon>
    </lineage>
</organism>
<comment type="caution">
    <text evidence="3">The sequence shown here is derived from an EMBL/GenBank/DDBJ whole genome shotgun (WGS) entry which is preliminary data.</text>
</comment>
<dbReference type="SUPFAM" id="SSF69318">
    <property type="entry name" value="Integrin alpha N-terminal domain"/>
    <property type="match status" value="1"/>
</dbReference>
<dbReference type="Proteomes" id="UP000233256">
    <property type="component" value="Unassembled WGS sequence"/>
</dbReference>
<evidence type="ECO:0000256" key="1">
    <source>
        <dbReference type="SAM" id="MobiDB-lite"/>
    </source>
</evidence>
<feature type="region of interest" description="Disordered" evidence="1">
    <location>
        <begin position="84"/>
        <end position="122"/>
    </location>
</feature>
<proteinExistence type="predicted"/>
<reference evidence="3 4" key="1">
    <citation type="journal article" date="2017" name="ISME J.">
        <title>Potential for microbial H2 and metal transformations associated with novel bacteria and archaea in deep terrestrial subsurface sediments.</title>
        <authorList>
            <person name="Hernsdorf A.W."/>
            <person name="Amano Y."/>
            <person name="Miyakawa K."/>
            <person name="Ise K."/>
            <person name="Suzuki Y."/>
            <person name="Anantharaman K."/>
            <person name="Probst A."/>
            <person name="Burstein D."/>
            <person name="Thomas B.C."/>
            <person name="Banfield J.F."/>
        </authorList>
    </citation>
    <scope>NUCLEOTIDE SEQUENCE [LARGE SCALE GENOMIC DNA]</scope>
    <source>
        <strain evidence="3">HGW-Wallbacteria-1</strain>
    </source>
</reference>
<keyword evidence="2" id="KW-0812">Transmembrane</keyword>
<keyword evidence="2" id="KW-0472">Membrane</keyword>
<evidence type="ECO:0000313" key="3">
    <source>
        <dbReference type="EMBL" id="PKK88250.1"/>
    </source>
</evidence>
<evidence type="ECO:0000256" key="2">
    <source>
        <dbReference type="SAM" id="Phobius"/>
    </source>
</evidence>
<gene>
    <name evidence="3" type="ORF">CVV64_19620</name>
</gene>